<evidence type="ECO:0000313" key="1">
    <source>
        <dbReference type="EMBL" id="TCB97555.1"/>
    </source>
</evidence>
<organism evidence="1 2">
    <name type="scientific">Micromonospora zingiberis</name>
    <dbReference type="NCBI Taxonomy" id="2053011"/>
    <lineage>
        <taxon>Bacteria</taxon>
        <taxon>Bacillati</taxon>
        <taxon>Actinomycetota</taxon>
        <taxon>Actinomycetes</taxon>
        <taxon>Micromonosporales</taxon>
        <taxon>Micromonosporaceae</taxon>
        <taxon>Micromonospora</taxon>
    </lineage>
</organism>
<dbReference type="RefSeq" id="WP_131303602.1">
    <property type="nucleotide sequence ID" value="NZ_SJJR01000006.1"/>
</dbReference>
<proteinExistence type="predicted"/>
<comment type="caution">
    <text evidence="1">The sequence shown here is derived from an EMBL/GenBank/DDBJ whole genome shotgun (WGS) entry which is preliminary data.</text>
</comment>
<evidence type="ECO:0000313" key="2">
    <source>
        <dbReference type="Proteomes" id="UP000292274"/>
    </source>
</evidence>
<protein>
    <submittedName>
        <fullName evidence="1">Uncharacterized protein</fullName>
    </submittedName>
</protein>
<dbReference type="Proteomes" id="UP000292274">
    <property type="component" value="Unassembled WGS sequence"/>
</dbReference>
<name>A0A4V2LWR8_9ACTN</name>
<sequence>MITAKPGSRLDELLAAYAELKPAADEAAARLKTVTDAIKAELTEAAPGEQRIDVTHEALAQPLRLSYVESWRLNTKQLKAEAPEIYVRFAVKGGKWELRGIQP</sequence>
<dbReference type="AlphaFoldDB" id="A0A4V2LWR8"/>
<gene>
    <name evidence="1" type="ORF">E0H26_11595</name>
</gene>
<accession>A0A4V2LWR8</accession>
<dbReference type="OrthoDB" id="5197933at2"/>
<keyword evidence="2" id="KW-1185">Reference proteome</keyword>
<dbReference type="EMBL" id="SJJR01000006">
    <property type="protein sequence ID" value="TCB97555.1"/>
    <property type="molecule type" value="Genomic_DNA"/>
</dbReference>
<reference evidence="1 2" key="1">
    <citation type="submission" date="2019-02" db="EMBL/GenBank/DDBJ databases">
        <title>Jishengella sp. nov., isolated from a root of Zingiber montanum.</title>
        <authorList>
            <person name="Kuncharoen N."/>
            <person name="Kudo T."/>
            <person name="Masahiro Y."/>
            <person name="Ohkuma M."/>
            <person name="Tanasupawat S."/>
        </authorList>
    </citation>
    <scope>NUCLEOTIDE SEQUENCE [LARGE SCALE GENOMIC DNA]</scope>
    <source>
        <strain evidence="1 2">PLAI 1-1</strain>
    </source>
</reference>